<evidence type="ECO:0000313" key="1">
    <source>
        <dbReference type="EMBL" id="MEN0644938.1"/>
    </source>
</evidence>
<proteinExistence type="predicted"/>
<evidence type="ECO:0000313" key="2">
    <source>
        <dbReference type="Proteomes" id="UP001418796"/>
    </source>
</evidence>
<gene>
    <name evidence="1" type="ORF">MKY91_17415</name>
</gene>
<dbReference type="Proteomes" id="UP001418796">
    <property type="component" value="Unassembled WGS sequence"/>
</dbReference>
<sequence>MSQHHEAFLQFMNSYAESDDGETVEVCHTSTELSLLVPSAVAILRDELASNDPDRRLKAAIAVMEMNQKQNY</sequence>
<reference evidence="1 2" key="1">
    <citation type="submission" date="2024-03" db="EMBL/GenBank/DDBJ databases">
        <title>Bacilli Hybrid Assemblies.</title>
        <authorList>
            <person name="Kovac J."/>
        </authorList>
    </citation>
    <scope>NUCLEOTIDE SEQUENCE [LARGE SCALE GENOMIC DNA]</scope>
    <source>
        <strain evidence="1 2">FSL R7-0666</strain>
    </source>
</reference>
<protein>
    <submittedName>
        <fullName evidence="1">Uncharacterized protein</fullName>
    </submittedName>
</protein>
<name>A0ABU9VM80_9BACI</name>
<comment type="caution">
    <text evidence="1">The sequence shown here is derived from an EMBL/GenBank/DDBJ whole genome shotgun (WGS) entry which is preliminary data.</text>
</comment>
<dbReference type="RefSeq" id="WP_343131560.1">
    <property type="nucleotide sequence ID" value="NZ_JBCITK010000001.1"/>
</dbReference>
<accession>A0ABU9VM80</accession>
<dbReference type="EMBL" id="JBCITK010000001">
    <property type="protein sequence ID" value="MEN0644938.1"/>
    <property type="molecule type" value="Genomic_DNA"/>
</dbReference>
<organism evidence="1 2">
    <name type="scientific">Alkalicoccobacillus gibsonii</name>
    <dbReference type="NCBI Taxonomy" id="79881"/>
    <lineage>
        <taxon>Bacteria</taxon>
        <taxon>Bacillati</taxon>
        <taxon>Bacillota</taxon>
        <taxon>Bacilli</taxon>
        <taxon>Bacillales</taxon>
        <taxon>Bacillaceae</taxon>
        <taxon>Alkalicoccobacillus</taxon>
    </lineage>
</organism>
<keyword evidence="2" id="KW-1185">Reference proteome</keyword>